<evidence type="ECO:0000259" key="3">
    <source>
        <dbReference type="PROSITE" id="PS50240"/>
    </source>
</evidence>
<dbReference type="Pfam" id="PF13517">
    <property type="entry name" value="FG-GAP_3"/>
    <property type="match status" value="2"/>
</dbReference>
<protein>
    <recommendedName>
        <fullName evidence="3">Peptidase S1 domain-containing protein</fullName>
    </recommendedName>
</protein>
<dbReference type="Proteomes" id="UP000239322">
    <property type="component" value="Unassembled WGS sequence"/>
</dbReference>
<dbReference type="EMBL" id="PVLV01000142">
    <property type="protein sequence ID" value="PRH79132.1"/>
    <property type="molecule type" value="Genomic_DNA"/>
</dbReference>
<dbReference type="GO" id="GO:0006508">
    <property type="term" value="P:proteolysis"/>
    <property type="evidence" value="ECO:0007669"/>
    <property type="project" value="InterPro"/>
</dbReference>
<evidence type="ECO:0000256" key="2">
    <source>
        <dbReference type="SAM" id="SignalP"/>
    </source>
</evidence>
<keyword evidence="1 2" id="KW-0732">Signal</keyword>
<dbReference type="InterPro" id="IPR006311">
    <property type="entry name" value="TAT_signal"/>
</dbReference>
<accession>A0A2S9PXJ5</accession>
<evidence type="ECO:0000256" key="1">
    <source>
        <dbReference type="ARBA" id="ARBA00022729"/>
    </source>
</evidence>
<dbReference type="InterPro" id="IPR001314">
    <property type="entry name" value="Peptidase_S1A"/>
</dbReference>
<dbReference type="AlphaFoldDB" id="A0A2S9PXJ5"/>
<dbReference type="InterPro" id="IPR028994">
    <property type="entry name" value="Integrin_alpha_N"/>
</dbReference>
<dbReference type="PANTHER" id="PTHR24260:SF136">
    <property type="entry name" value="GH08193P-RELATED"/>
    <property type="match status" value="1"/>
</dbReference>
<evidence type="ECO:0000313" key="4">
    <source>
        <dbReference type="EMBL" id="PRH79132.1"/>
    </source>
</evidence>
<gene>
    <name evidence="4" type="ORF">C6N75_11215</name>
</gene>
<dbReference type="InterPro" id="IPR043504">
    <property type="entry name" value="Peptidase_S1_PA_chymotrypsin"/>
</dbReference>
<dbReference type="SUPFAM" id="SSF69318">
    <property type="entry name" value="Integrin alpha N-terminal domain"/>
    <property type="match status" value="1"/>
</dbReference>
<proteinExistence type="predicted"/>
<organism evidence="4 5">
    <name type="scientific">Streptomyces solincola</name>
    <dbReference type="NCBI Taxonomy" id="2100817"/>
    <lineage>
        <taxon>Bacteria</taxon>
        <taxon>Bacillati</taxon>
        <taxon>Actinomycetota</taxon>
        <taxon>Actinomycetes</taxon>
        <taxon>Kitasatosporales</taxon>
        <taxon>Streptomycetaceae</taxon>
        <taxon>Streptomyces</taxon>
    </lineage>
</organism>
<dbReference type="InterPro" id="IPR001254">
    <property type="entry name" value="Trypsin_dom"/>
</dbReference>
<dbReference type="RefSeq" id="WP_105868723.1">
    <property type="nucleotide sequence ID" value="NZ_PVLV01000142.1"/>
</dbReference>
<dbReference type="SUPFAM" id="SSF50494">
    <property type="entry name" value="Trypsin-like serine proteases"/>
    <property type="match status" value="1"/>
</dbReference>
<sequence length="505" mass="51016">MSQSKRRAQLSAAVASGAVGLSLLASPAQALPGPDAPAGHTFAARILVGDSDRACTGSLVSQRWVLTAASCFAANGRPAAGKPAAATTVTVGRTDLAQTSAGAVRSAVELVPHPDRDLVLVKLNTGVAGVKPVALAAAPVTAGQAVTAAGFGRTKTEWTPTKLHTGAFTATGDGTADVALTPAGDAVICQGDAGGPVLRVNGQVQELVAVASRSWQGGCLGTPATETRTGAVATRVDDVRTWITHQVTPVPGDMTGDNKPDLVAVMDDGKLRLYPGTGTGALGTPAVIGTGGWGGAQVTHRGDWTGDGVEDVVAIVGGELRVYANRGDGTLAAPVKIGTLPTTAKVVGIGDATRDGHADLAVNSDDKLWIYPGVPGPTPKHGTPIQIGTGGWRVMTVTAPGDANKDGRPDLLARDTRDGVLYVYLGQPGGGVGDRTEFGRGYTTSFRPLIAGAADANRDGVADMWATAGDGTLKFYKGGADIHGPIDGPSVQVGNGDWDTVQSIS</sequence>
<feature type="chain" id="PRO_5015505767" description="Peptidase S1 domain-containing protein" evidence="2">
    <location>
        <begin position="31"/>
        <end position="505"/>
    </location>
</feature>
<reference evidence="4 5" key="1">
    <citation type="submission" date="2018-03" db="EMBL/GenBank/DDBJ databases">
        <title>Novel Streptomyces sp. from soil.</title>
        <authorList>
            <person name="Tan G.Y.A."/>
            <person name="Lee Z.Y."/>
        </authorList>
    </citation>
    <scope>NUCLEOTIDE SEQUENCE [LARGE SCALE GENOMIC DNA]</scope>
    <source>
        <strain evidence="4 5">ST5x</strain>
    </source>
</reference>
<dbReference type="InterPro" id="IPR051333">
    <property type="entry name" value="CLIP_Serine_Protease"/>
</dbReference>
<dbReference type="InterPro" id="IPR013517">
    <property type="entry name" value="FG-GAP"/>
</dbReference>
<feature type="signal peptide" evidence="2">
    <location>
        <begin position="1"/>
        <end position="30"/>
    </location>
</feature>
<dbReference type="Gene3D" id="2.40.10.10">
    <property type="entry name" value="Trypsin-like serine proteases"/>
    <property type="match status" value="1"/>
</dbReference>
<dbReference type="PANTHER" id="PTHR24260">
    <property type="match status" value="1"/>
</dbReference>
<dbReference type="OrthoDB" id="9815928at2"/>
<dbReference type="PRINTS" id="PR00722">
    <property type="entry name" value="CHYMOTRYPSIN"/>
</dbReference>
<dbReference type="InterPro" id="IPR009003">
    <property type="entry name" value="Peptidase_S1_PA"/>
</dbReference>
<comment type="caution">
    <text evidence="4">The sequence shown here is derived from an EMBL/GenBank/DDBJ whole genome shotgun (WGS) entry which is preliminary data.</text>
</comment>
<feature type="domain" description="Peptidase S1" evidence="3">
    <location>
        <begin position="14"/>
        <end position="248"/>
    </location>
</feature>
<dbReference type="SMART" id="SM00020">
    <property type="entry name" value="Tryp_SPc"/>
    <property type="match status" value="1"/>
</dbReference>
<evidence type="ECO:0000313" key="5">
    <source>
        <dbReference type="Proteomes" id="UP000239322"/>
    </source>
</evidence>
<dbReference type="PROSITE" id="PS51318">
    <property type="entry name" value="TAT"/>
    <property type="match status" value="1"/>
</dbReference>
<keyword evidence="5" id="KW-1185">Reference proteome</keyword>
<dbReference type="GO" id="GO:0004252">
    <property type="term" value="F:serine-type endopeptidase activity"/>
    <property type="evidence" value="ECO:0007669"/>
    <property type="project" value="InterPro"/>
</dbReference>
<name>A0A2S9PXJ5_9ACTN</name>
<dbReference type="Gene3D" id="2.130.10.130">
    <property type="entry name" value="Integrin alpha, N-terminal"/>
    <property type="match status" value="2"/>
</dbReference>
<dbReference type="Pfam" id="PF00089">
    <property type="entry name" value="Trypsin"/>
    <property type="match status" value="1"/>
</dbReference>
<dbReference type="PROSITE" id="PS50240">
    <property type="entry name" value="TRYPSIN_DOM"/>
    <property type="match status" value="1"/>
</dbReference>